<dbReference type="SUPFAM" id="SSF55073">
    <property type="entry name" value="Nucleotide cyclase"/>
    <property type="match status" value="1"/>
</dbReference>
<dbReference type="CDD" id="cd01949">
    <property type="entry name" value="GGDEF"/>
    <property type="match status" value="1"/>
</dbReference>
<feature type="transmembrane region" description="Helical" evidence="2">
    <location>
        <begin position="196"/>
        <end position="216"/>
    </location>
</feature>
<feature type="transmembrane region" description="Helical" evidence="2">
    <location>
        <begin position="255"/>
        <end position="274"/>
    </location>
</feature>
<organism evidence="4 5">
    <name type="scientific">Deinococcus terrestris</name>
    <dbReference type="NCBI Taxonomy" id="2651870"/>
    <lineage>
        <taxon>Bacteria</taxon>
        <taxon>Thermotogati</taxon>
        <taxon>Deinococcota</taxon>
        <taxon>Deinococci</taxon>
        <taxon>Deinococcales</taxon>
        <taxon>Deinococcaceae</taxon>
        <taxon>Deinococcus</taxon>
    </lineage>
</organism>
<keyword evidence="2" id="KW-0812">Transmembrane</keyword>
<dbReference type="AlphaFoldDB" id="A0A7X1NVL0"/>
<dbReference type="NCBIfam" id="TIGR00254">
    <property type="entry name" value="GGDEF"/>
    <property type="match status" value="1"/>
</dbReference>
<reference evidence="4 5" key="1">
    <citation type="submission" date="2019-10" db="EMBL/GenBank/DDBJ databases">
        <title>Deinococcus sp. isolated from soil.</title>
        <authorList>
            <person name="Li Y."/>
            <person name="Wang J."/>
        </authorList>
    </citation>
    <scope>NUCLEOTIDE SEQUENCE [LARGE SCALE GENOMIC DNA]</scope>
    <source>
        <strain evidence="4 5">SDU3-2</strain>
    </source>
</reference>
<evidence type="ECO:0000256" key="1">
    <source>
        <dbReference type="SAM" id="MobiDB-lite"/>
    </source>
</evidence>
<dbReference type="GO" id="GO:1902201">
    <property type="term" value="P:negative regulation of bacterial-type flagellum-dependent cell motility"/>
    <property type="evidence" value="ECO:0007669"/>
    <property type="project" value="TreeGrafter"/>
</dbReference>
<accession>A0A7X1NVL0</accession>
<dbReference type="InterPro" id="IPR000160">
    <property type="entry name" value="GGDEF_dom"/>
</dbReference>
<feature type="transmembrane region" description="Helical" evidence="2">
    <location>
        <begin position="172"/>
        <end position="190"/>
    </location>
</feature>
<dbReference type="InterPro" id="IPR050469">
    <property type="entry name" value="Diguanylate_Cyclase"/>
</dbReference>
<name>A0A7X1NVL0_9DEIO</name>
<keyword evidence="2" id="KW-1133">Transmembrane helix</keyword>
<keyword evidence="5" id="KW-1185">Reference proteome</keyword>
<proteinExistence type="predicted"/>
<evidence type="ECO:0000313" key="4">
    <source>
        <dbReference type="EMBL" id="MPY66545.1"/>
    </source>
</evidence>
<dbReference type="InterPro" id="IPR043128">
    <property type="entry name" value="Rev_trsase/Diguanyl_cyclase"/>
</dbReference>
<feature type="transmembrane region" description="Helical" evidence="2">
    <location>
        <begin position="223"/>
        <end position="243"/>
    </location>
</feature>
<dbReference type="PANTHER" id="PTHR45138">
    <property type="entry name" value="REGULATORY COMPONENTS OF SENSORY TRANSDUCTION SYSTEM"/>
    <property type="match status" value="1"/>
</dbReference>
<dbReference type="Pfam" id="PF00990">
    <property type="entry name" value="GGDEF"/>
    <property type="match status" value="1"/>
</dbReference>
<dbReference type="GO" id="GO:0052621">
    <property type="term" value="F:diguanylate cyclase activity"/>
    <property type="evidence" value="ECO:0007669"/>
    <property type="project" value="TreeGrafter"/>
</dbReference>
<dbReference type="PROSITE" id="PS50887">
    <property type="entry name" value="GGDEF"/>
    <property type="match status" value="1"/>
</dbReference>
<gene>
    <name evidence="4" type="ORF">F8S09_07525</name>
</gene>
<dbReference type="Gene3D" id="3.30.70.270">
    <property type="match status" value="1"/>
</dbReference>
<dbReference type="SMART" id="SM00267">
    <property type="entry name" value="GGDEF"/>
    <property type="match status" value="1"/>
</dbReference>
<evidence type="ECO:0000256" key="2">
    <source>
        <dbReference type="SAM" id="Phobius"/>
    </source>
</evidence>
<feature type="domain" description="GGDEF" evidence="3">
    <location>
        <begin position="319"/>
        <end position="448"/>
    </location>
</feature>
<feature type="transmembrane region" description="Helical" evidence="2">
    <location>
        <begin position="142"/>
        <end position="160"/>
    </location>
</feature>
<dbReference type="EMBL" id="WBSL01000002">
    <property type="protein sequence ID" value="MPY66545.1"/>
    <property type="molecule type" value="Genomic_DNA"/>
</dbReference>
<evidence type="ECO:0000259" key="3">
    <source>
        <dbReference type="PROSITE" id="PS50887"/>
    </source>
</evidence>
<dbReference type="Proteomes" id="UP000484842">
    <property type="component" value="Unassembled WGS sequence"/>
</dbReference>
<protein>
    <submittedName>
        <fullName evidence="4">GGDEF domain-containing protein</fullName>
    </submittedName>
</protein>
<evidence type="ECO:0000313" key="5">
    <source>
        <dbReference type="Proteomes" id="UP000484842"/>
    </source>
</evidence>
<keyword evidence="2" id="KW-0472">Membrane</keyword>
<dbReference type="GO" id="GO:0005886">
    <property type="term" value="C:plasma membrane"/>
    <property type="evidence" value="ECO:0007669"/>
    <property type="project" value="TreeGrafter"/>
</dbReference>
<sequence length="456" mass="49014">MLAGSGPVDAGRSGLRHSPARRDTSHVWGRHILERFRAKRTDQAWRKTSSCNVRRLKKAWGGPHHQEAPRREKGGAVVLSGNMPVPDRRRFTPPTLPGGAGGNVAEGLRRRLYLAALGVGAAVLALVWLLTWGRGPYDPYVLYVHPLLLLMCLWTAAWLLRGRPLVVAERVVFVSNVLAIAAQMALALIAPEQAALGLASSAYWMLVALSILSYLLLSARGALLVSAGLYALCVALPWTGLVLRGRGPGDLPELVRVQLTCGAILVLLYGLAWYRQHFLLERGERLTLEALANTDALTGLPNRRALYAAVERLLEAPGQPACLILLDLDHFKGINDRHGHNVGDAVLAQAAARLRGALRGTDTVGRWGGEEFLIVLPGADAPGASQVAERLRREIGASPFAEAGPVTASLGVAEARPGDDLDRWVARADVALYRAKAAGRDRVCVGGPPPPERARG</sequence>
<dbReference type="PANTHER" id="PTHR45138:SF9">
    <property type="entry name" value="DIGUANYLATE CYCLASE DGCM-RELATED"/>
    <property type="match status" value="1"/>
</dbReference>
<dbReference type="FunFam" id="3.30.70.270:FF:000001">
    <property type="entry name" value="Diguanylate cyclase domain protein"/>
    <property type="match status" value="1"/>
</dbReference>
<dbReference type="GO" id="GO:0043709">
    <property type="term" value="P:cell adhesion involved in single-species biofilm formation"/>
    <property type="evidence" value="ECO:0007669"/>
    <property type="project" value="TreeGrafter"/>
</dbReference>
<dbReference type="InterPro" id="IPR029787">
    <property type="entry name" value="Nucleotide_cyclase"/>
</dbReference>
<feature type="region of interest" description="Disordered" evidence="1">
    <location>
        <begin position="1"/>
        <end position="22"/>
    </location>
</feature>
<comment type="caution">
    <text evidence="4">The sequence shown here is derived from an EMBL/GenBank/DDBJ whole genome shotgun (WGS) entry which is preliminary data.</text>
</comment>
<feature type="transmembrane region" description="Helical" evidence="2">
    <location>
        <begin position="112"/>
        <end position="130"/>
    </location>
</feature>